<accession>A0A0P0DQH7</accession>
<organism evidence="1">
    <name type="scientific">Dolomedes sulfureus</name>
    <dbReference type="NCBI Taxonomy" id="492288"/>
    <lineage>
        <taxon>Eukaryota</taxon>
        <taxon>Metazoa</taxon>
        <taxon>Ecdysozoa</taxon>
        <taxon>Arthropoda</taxon>
        <taxon>Chelicerata</taxon>
        <taxon>Arachnida</taxon>
        <taxon>Araneae</taxon>
        <taxon>Araneomorphae</taxon>
        <taxon>Entelegynae</taxon>
        <taxon>Lycosoidea</taxon>
        <taxon>Pisauridae</taxon>
        <taxon>Dolomedes</taxon>
    </lineage>
</organism>
<sequence length="24" mass="3026">MFHLTMKSWEQLLLVCLEKQYQKQ</sequence>
<name>A0A0P0DQH7_9ARAC</name>
<protein>
    <submittedName>
        <fullName evidence="1">Peptidyl-prolyl cis-trans isomerase</fullName>
    </submittedName>
</protein>
<reference evidence="1" key="1">
    <citation type="journal article" date="2015" name="PLoS ONE">
        <title>A Comparative Analysis of the Venom Gland Transcriptomes of the Fishing Spiders Dolomedes mizhoanus and Dolomedes sulfurous.</title>
        <authorList>
            <person name="Xu X."/>
            <person name="Wang H."/>
            <person name="Zhang F."/>
            <person name="Hu Z."/>
            <person name="Liang S."/>
            <person name="Liu Z."/>
        </authorList>
    </citation>
    <scope>NUCLEOTIDE SEQUENCE</scope>
</reference>
<reference evidence="1" key="2">
    <citation type="submission" date="2015-02" db="EMBL/GenBank/DDBJ databases">
        <authorList>
            <person name="Chooi Y.-H."/>
        </authorList>
    </citation>
    <scope>NUCLEOTIDE SEQUENCE</scope>
</reference>
<evidence type="ECO:0000313" key="1">
    <source>
        <dbReference type="EMBL" id="ALJ10928.1"/>
    </source>
</evidence>
<dbReference type="EMBL" id="KP777786">
    <property type="protein sequence ID" value="ALJ10928.1"/>
    <property type="molecule type" value="mRNA"/>
</dbReference>
<dbReference type="AlphaFoldDB" id="A0A0P0DQH7"/>
<dbReference type="GO" id="GO:0016853">
    <property type="term" value="F:isomerase activity"/>
    <property type="evidence" value="ECO:0007669"/>
    <property type="project" value="UniProtKB-KW"/>
</dbReference>
<proteinExistence type="evidence at transcript level"/>
<keyword evidence="1" id="KW-0413">Isomerase</keyword>